<dbReference type="EC" id="3.1.-.-" evidence="4"/>
<feature type="domain" description="Calcineurin-like phosphoesterase" evidence="3">
    <location>
        <begin position="33"/>
        <end position="189"/>
    </location>
</feature>
<dbReference type="Pfam" id="PF00149">
    <property type="entry name" value="Metallophos"/>
    <property type="match status" value="1"/>
</dbReference>
<evidence type="ECO:0000313" key="5">
    <source>
        <dbReference type="Proteomes" id="UP000001732"/>
    </source>
</evidence>
<dbReference type="GO" id="GO:0046872">
    <property type="term" value="F:metal ion binding"/>
    <property type="evidence" value="ECO:0007669"/>
    <property type="project" value="UniProtKB-KW"/>
</dbReference>
<accession>B5Y615</accession>
<protein>
    <submittedName>
        <fullName evidence="4">Phosphoesterase</fullName>
        <ecNumber evidence="4">3.1.-.-</ecNumber>
    </submittedName>
</protein>
<evidence type="ECO:0000313" key="4">
    <source>
        <dbReference type="EMBL" id="ACI17940.1"/>
    </source>
</evidence>
<dbReference type="GO" id="GO:0009245">
    <property type="term" value="P:lipid A biosynthetic process"/>
    <property type="evidence" value="ECO:0007669"/>
    <property type="project" value="TreeGrafter"/>
</dbReference>
<keyword evidence="5" id="KW-1185">Reference proteome</keyword>
<proteinExistence type="predicted"/>
<reference evidence="4 5" key="2">
    <citation type="journal article" date="2014" name="Genome Announc.">
        <title>Complete Genome Sequence of Coprothermobacter proteolyticus DSM 5265.</title>
        <authorList>
            <person name="Alexiev A."/>
            <person name="Coil D.A."/>
            <person name="Badger J.H."/>
            <person name="Enticknap J."/>
            <person name="Ward N."/>
            <person name="Robb F.T."/>
            <person name="Eisen J.A."/>
        </authorList>
    </citation>
    <scope>NUCLEOTIDE SEQUENCE [LARGE SCALE GENOMIC DNA]</scope>
    <source>
        <strain evidence="5">ATCC 35245 / DSM 5265 / OCM 4 / BT</strain>
    </source>
</reference>
<dbReference type="eggNOG" id="COG1408">
    <property type="taxonomic scope" value="Bacteria"/>
</dbReference>
<name>B5Y615_COPPD</name>
<gene>
    <name evidence="4" type="ordered locus">COPRO5265_1393</name>
</gene>
<dbReference type="PANTHER" id="PTHR31302:SF31">
    <property type="entry name" value="PHOSPHODIESTERASE YAEI"/>
    <property type="match status" value="1"/>
</dbReference>
<dbReference type="KEGG" id="cpo:COPRO5265_1393"/>
<dbReference type="EMBL" id="CP001145">
    <property type="protein sequence ID" value="ACI17940.1"/>
    <property type="molecule type" value="Genomic_DNA"/>
</dbReference>
<dbReference type="GO" id="GO:0008758">
    <property type="term" value="F:UDP-2,3-diacylglucosamine hydrolase activity"/>
    <property type="evidence" value="ECO:0007669"/>
    <property type="project" value="TreeGrafter"/>
</dbReference>
<keyword evidence="2 4" id="KW-0378">Hydrolase</keyword>
<dbReference type="SUPFAM" id="SSF56300">
    <property type="entry name" value="Metallo-dependent phosphatases"/>
    <property type="match status" value="1"/>
</dbReference>
<sequence>MFFALFFFWLFENFKIVVSVTTISSPKIRSTVTIVQISDLHGYSFGLDNNYLLRAIEKQQPDIVAVTGDLFNRGDNRGKAKALNLIKVLSEEYPVYYVRGEHEGSSSVDDIGDAGATVLEYERVDVKVGETPISIYGCPTTGYYSSADNVLEAIKVEESNNYNILLAHIFYEEVFDKWKGDLILSGDTHGGSIRLPFLGPLKYNGITLPKLSYNGPVYDKGLFNLGDKYLYVSPGLGNFPLPLRLFNHPELTVIKLVSSTQGS</sequence>
<organism evidence="4 5">
    <name type="scientific">Coprothermobacter proteolyticus (strain ATCC 35245 / DSM 5265 / OCM 4 / BT)</name>
    <dbReference type="NCBI Taxonomy" id="309798"/>
    <lineage>
        <taxon>Bacteria</taxon>
        <taxon>Pseudomonadati</taxon>
        <taxon>Coprothermobacterota</taxon>
        <taxon>Coprothermobacteria</taxon>
        <taxon>Coprothermobacterales</taxon>
        <taxon>Coprothermobacteraceae</taxon>
        <taxon>Coprothermobacter</taxon>
    </lineage>
</organism>
<evidence type="ECO:0000256" key="1">
    <source>
        <dbReference type="ARBA" id="ARBA00022723"/>
    </source>
</evidence>
<dbReference type="PANTHER" id="PTHR31302">
    <property type="entry name" value="TRANSMEMBRANE PROTEIN WITH METALLOPHOSPHOESTERASE DOMAIN-RELATED"/>
    <property type="match status" value="1"/>
</dbReference>
<dbReference type="Gene3D" id="3.60.21.10">
    <property type="match status" value="1"/>
</dbReference>
<dbReference type="AlphaFoldDB" id="B5Y615"/>
<evidence type="ECO:0000256" key="2">
    <source>
        <dbReference type="ARBA" id="ARBA00022801"/>
    </source>
</evidence>
<evidence type="ECO:0000259" key="3">
    <source>
        <dbReference type="Pfam" id="PF00149"/>
    </source>
</evidence>
<dbReference type="InterPro" id="IPR004843">
    <property type="entry name" value="Calcineurin-like_PHP"/>
</dbReference>
<dbReference type="Proteomes" id="UP000001732">
    <property type="component" value="Chromosome"/>
</dbReference>
<keyword evidence="1" id="KW-0479">Metal-binding</keyword>
<dbReference type="InterPro" id="IPR051158">
    <property type="entry name" value="Metallophosphoesterase_sf"/>
</dbReference>
<dbReference type="InterPro" id="IPR029052">
    <property type="entry name" value="Metallo-depent_PP-like"/>
</dbReference>
<dbReference type="GO" id="GO:0016020">
    <property type="term" value="C:membrane"/>
    <property type="evidence" value="ECO:0007669"/>
    <property type="project" value="GOC"/>
</dbReference>
<reference evidence="5" key="1">
    <citation type="submission" date="2008-08" db="EMBL/GenBank/DDBJ databases">
        <title>The complete genome sequence of Coprothermobacter proteolyticus strain ATCC 5245 / DSM 5265 / BT.</title>
        <authorList>
            <person name="Dodson R.J."/>
            <person name="Durkin A.S."/>
            <person name="Wu M."/>
            <person name="Eisen J."/>
            <person name="Sutton G."/>
        </authorList>
    </citation>
    <scope>NUCLEOTIDE SEQUENCE [LARGE SCALE GENOMIC DNA]</scope>
    <source>
        <strain evidence="5">ATCC 35245 / DSM 5265 / OCM 4 / BT</strain>
    </source>
</reference>